<keyword evidence="3 8" id="KW-0812">Transmembrane</keyword>
<dbReference type="InterPro" id="IPR059000">
    <property type="entry name" value="ATPase_P-type_domA"/>
</dbReference>
<dbReference type="Pfam" id="PF00403">
    <property type="entry name" value="HMA"/>
    <property type="match status" value="1"/>
</dbReference>
<protein>
    <submittedName>
        <fullName evidence="10">Lead, cadmium, zinc and mercury transporting ATPase Copper-translocating P-type ATPase</fullName>
        <ecNumber evidence="10">3.6.3.3</ecNumber>
        <ecNumber evidence="10">3.6.3.4</ecNumber>
    </submittedName>
</protein>
<dbReference type="InterPro" id="IPR023214">
    <property type="entry name" value="HAD_sf"/>
</dbReference>
<dbReference type="InterPro" id="IPR001757">
    <property type="entry name" value="P_typ_ATPase"/>
</dbReference>
<dbReference type="InterPro" id="IPR036163">
    <property type="entry name" value="HMA_dom_sf"/>
</dbReference>
<keyword evidence="4" id="KW-0547">Nucleotide-binding</keyword>
<dbReference type="SUPFAM" id="SSF81653">
    <property type="entry name" value="Calcium ATPase, transduction domain A"/>
    <property type="match status" value="1"/>
</dbReference>
<dbReference type="InterPro" id="IPR006121">
    <property type="entry name" value="HMA_dom"/>
</dbReference>
<comment type="similarity">
    <text evidence="2">Belongs to the cation transport ATPase (P-type) (TC 3.A.3) family. Type IB subfamily.</text>
</comment>
<dbReference type="GO" id="GO:0016887">
    <property type="term" value="F:ATP hydrolysis activity"/>
    <property type="evidence" value="ECO:0007669"/>
    <property type="project" value="InterPro"/>
</dbReference>
<feature type="transmembrane region" description="Helical" evidence="8">
    <location>
        <begin position="115"/>
        <end position="137"/>
    </location>
</feature>
<dbReference type="NCBIfam" id="TIGR01525">
    <property type="entry name" value="ATPase-IB_hvy"/>
    <property type="match status" value="1"/>
</dbReference>
<dbReference type="PANTHER" id="PTHR48085:SF5">
    <property type="entry name" value="CADMIUM_ZINC-TRANSPORTING ATPASE HMA4-RELATED"/>
    <property type="match status" value="1"/>
</dbReference>
<dbReference type="InterPro" id="IPR008250">
    <property type="entry name" value="ATPase_P-typ_transduc_dom_A_sf"/>
</dbReference>
<dbReference type="GO" id="GO:0005524">
    <property type="term" value="F:ATP binding"/>
    <property type="evidence" value="ECO:0007669"/>
    <property type="project" value="UniProtKB-KW"/>
</dbReference>
<dbReference type="Gene3D" id="2.70.150.10">
    <property type="entry name" value="Calcium-transporting ATPase, cytoplasmic transduction domain A"/>
    <property type="match status" value="1"/>
</dbReference>
<proteinExistence type="inferred from homology"/>
<dbReference type="GO" id="GO:0019829">
    <property type="term" value="F:ATPase-coupled monoatomic cation transmembrane transporter activity"/>
    <property type="evidence" value="ECO:0007669"/>
    <property type="project" value="InterPro"/>
</dbReference>
<feature type="transmembrane region" description="Helical" evidence="8">
    <location>
        <begin position="87"/>
        <end position="109"/>
    </location>
</feature>
<reference evidence="10" key="1">
    <citation type="submission" date="2018-06" db="EMBL/GenBank/DDBJ databases">
        <authorList>
            <person name="Zhirakovskaya E."/>
        </authorList>
    </citation>
    <scope>NUCLEOTIDE SEQUENCE</scope>
</reference>
<evidence type="ECO:0000256" key="6">
    <source>
        <dbReference type="ARBA" id="ARBA00022989"/>
    </source>
</evidence>
<dbReference type="InterPro" id="IPR027256">
    <property type="entry name" value="P-typ_ATPase_IB"/>
</dbReference>
<keyword evidence="6 8" id="KW-1133">Transmembrane helix</keyword>
<dbReference type="EC" id="3.6.3.3" evidence="10"/>
<dbReference type="InterPro" id="IPR023299">
    <property type="entry name" value="ATPase_P-typ_cyto_dom_N"/>
</dbReference>
<dbReference type="PRINTS" id="PR00941">
    <property type="entry name" value="CDATPASE"/>
</dbReference>
<evidence type="ECO:0000256" key="8">
    <source>
        <dbReference type="SAM" id="Phobius"/>
    </source>
</evidence>
<keyword evidence="5" id="KW-0067">ATP-binding</keyword>
<dbReference type="Gene3D" id="3.30.70.100">
    <property type="match status" value="1"/>
</dbReference>
<dbReference type="InterPro" id="IPR036412">
    <property type="entry name" value="HAD-like_sf"/>
</dbReference>
<feature type="transmembrane region" description="Helical" evidence="8">
    <location>
        <begin position="679"/>
        <end position="697"/>
    </location>
</feature>
<dbReference type="PANTHER" id="PTHR48085">
    <property type="entry name" value="CADMIUM/ZINC-TRANSPORTING ATPASE HMA2-RELATED"/>
    <property type="match status" value="1"/>
</dbReference>
<feature type="transmembrane region" description="Helical" evidence="8">
    <location>
        <begin position="654"/>
        <end position="673"/>
    </location>
</feature>
<evidence type="ECO:0000313" key="10">
    <source>
        <dbReference type="EMBL" id="VAW38662.1"/>
    </source>
</evidence>
<evidence type="ECO:0000259" key="9">
    <source>
        <dbReference type="PROSITE" id="PS50846"/>
    </source>
</evidence>
<evidence type="ECO:0000256" key="1">
    <source>
        <dbReference type="ARBA" id="ARBA00004141"/>
    </source>
</evidence>
<dbReference type="SUPFAM" id="SSF81665">
    <property type="entry name" value="Calcium ATPase, transmembrane domain M"/>
    <property type="match status" value="1"/>
</dbReference>
<dbReference type="FunFam" id="2.70.150.10:FF:000002">
    <property type="entry name" value="Copper-transporting ATPase 1, putative"/>
    <property type="match status" value="1"/>
</dbReference>
<gene>
    <name evidence="10" type="ORF">MNBD_DELTA02-568</name>
</gene>
<dbReference type="PROSITE" id="PS50846">
    <property type="entry name" value="HMA_2"/>
    <property type="match status" value="1"/>
</dbReference>
<evidence type="ECO:0000256" key="5">
    <source>
        <dbReference type="ARBA" id="ARBA00022840"/>
    </source>
</evidence>
<dbReference type="GO" id="GO:0046872">
    <property type="term" value="F:metal ion binding"/>
    <property type="evidence" value="ECO:0007669"/>
    <property type="project" value="InterPro"/>
</dbReference>
<dbReference type="PRINTS" id="PR00119">
    <property type="entry name" value="CATATPASE"/>
</dbReference>
<evidence type="ECO:0000256" key="7">
    <source>
        <dbReference type="ARBA" id="ARBA00023136"/>
    </source>
</evidence>
<dbReference type="GO" id="GO:0016020">
    <property type="term" value="C:membrane"/>
    <property type="evidence" value="ECO:0007669"/>
    <property type="project" value="UniProtKB-SubCell"/>
</dbReference>
<dbReference type="NCBIfam" id="TIGR01494">
    <property type="entry name" value="ATPase_P-type"/>
    <property type="match status" value="1"/>
</dbReference>
<dbReference type="EMBL" id="UOEZ01000077">
    <property type="protein sequence ID" value="VAW38662.1"/>
    <property type="molecule type" value="Genomic_DNA"/>
</dbReference>
<dbReference type="Gene3D" id="3.40.50.1000">
    <property type="entry name" value="HAD superfamily/HAD-like"/>
    <property type="match status" value="1"/>
</dbReference>
<dbReference type="SUPFAM" id="SSF55008">
    <property type="entry name" value="HMA, heavy metal-associated domain"/>
    <property type="match status" value="1"/>
</dbReference>
<organism evidence="10">
    <name type="scientific">hydrothermal vent metagenome</name>
    <dbReference type="NCBI Taxonomy" id="652676"/>
    <lineage>
        <taxon>unclassified sequences</taxon>
        <taxon>metagenomes</taxon>
        <taxon>ecological metagenomes</taxon>
    </lineage>
</organism>
<dbReference type="EC" id="3.6.3.4" evidence="10"/>
<comment type="subcellular location">
    <subcellularLocation>
        <location evidence="1">Membrane</location>
        <topology evidence="1">Multi-pass membrane protein</topology>
    </subcellularLocation>
</comment>
<name>A0A3B0VI38_9ZZZZ</name>
<dbReference type="SUPFAM" id="SSF56784">
    <property type="entry name" value="HAD-like"/>
    <property type="match status" value="1"/>
</dbReference>
<keyword evidence="10" id="KW-0378">Hydrolase</keyword>
<evidence type="ECO:0000256" key="2">
    <source>
        <dbReference type="ARBA" id="ARBA00006024"/>
    </source>
</evidence>
<dbReference type="InterPro" id="IPR023298">
    <property type="entry name" value="ATPase_P-typ_TM_dom_sf"/>
</dbReference>
<dbReference type="InterPro" id="IPR051014">
    <property type="entry name" value="Cation_Transport_ATPase_IB"/>
</dbReference>
<evidence type="ECO:0000256" key="4">
    <source>
        <dbReference type="ARBA" id="ARBA00022741"/>
    </source>
</evidence>
<feature type="domain" description="HMA" evidence="9">
    <location>
        <begin position="2"/>
        <end position="68"/>
    </location>
</feature>
<feature type="transmembrane region" description="Helical" evidence="8">
    <location>
        <begin position="314"/>
        <end position="334"/>
    </location>
</feature>
<sequence length="698" mass="74577">MKKTILYVKEMDCADEVRLIKAVFSGLKGLETYEVNLISRSLAITYDPELLSASDLIKVIAKTGMKASLNKIDESGQARTWWREPRILTLSVCGLLILISLVLEHLFALSHGKATFIYGVAVLVGGYFPAKMGLAALKTLTPNIRTLMVVGAAGAIALGLWEEAALLVLIYSLGDALEAYAADRVRGAVKALMGLASKEALIKRDGSEVILSLEEVRVGDIVIIRPGERLPLDGEVVFGASSVDQAPITGESIPVSKEVGDEVLAGSINQRGSMEVRVTKPFHDTTLGKIIHYVEETEGRKSSYQRFGDTFGKYYTPIMFAVALTVMIVPAFFFGNWSQWFYRALVVLVVSCSCGIALSIPVAVVAAISNASRHGVLVKGGAHIEAAAGIKAVAFDKTGSLTIGRPVVTDVVPFNGGTEDEVLSIAASIESRSEHILANAILKRAKEVGLVLRKVNEFEAVPGLGARAVIEGRPYSIGNKTLCGAERFSLEARKKIERLEDEGKTLILLTEDNGLIGIIAVRDEVRPEAVETLARLKSLGVAGLIMLTGDNERVAKIVSEQAGTDEYMAGLLPQDKAAAIEGLRSRYGRVAMVGDGVNDAPAMVSSDLGIAMGAAGTDVAIETGDIVLMSDDLLNIPYVIGLSRRTVGIMKENLFISLTIIGFLVPMALIGWIGLVPGLLINEVGGLLVIINALRLLK</sequence>
<evidence type="ECO:0000256" key="3">
    <source>
        <dbReference type="ARBA" id="ARBA00022692"/>
    </source>
</evidence>
<dbReference type="Pfam" id="PF00702">
    <property type="entry name" value="Hydrolase"/>
    <property type="match status" value="1"/>
</dbReference>
<dbReference type="CDD" id="cd00371">
    <property type="entry name" value="HMA"/>
    <property type="match status" value="1"/>
</dbReference>
<dbReference type="Gene3D" id="3.40.1110.10">
    <property type="entry name" value="Calcium-transporting ATPase, cytoplasmic domain N"/>
    <property type="match status" value="1"/>
</dbReference>
<feature type="transmembrane region" description="Helical" evidence="8">
    <location>
        <begin position="340"/>
        <end position="368"/>
    </location>
</feature>
<dbReference type="AlphaFoldDB" id="A0A3B0VI38"/>
<accession>A0A3B0VI38</accession>
<dbReference type="Pfam" id="PF00122">
    <property type="entry name" value="E1-E2_ATPase"/>
    <property type="match status" value="1"/>
</dbReference>
<keyword evidence="7 8" id="KW-0472">Membrane</keyword>